<name>A0A937AH95_9BACT</name>
<organism evidence="2 3">
    <name type="scientific">Marivirga atlantica</name>
    <dbReference type="NCBI Taxonomy" id="1548457"/>
    <lineage>
        <taxon>Bacteria</taxon>
        <taxon>Pseudomonadati</taxon>
        <taxon>Bacteroidota</taxon>
        <taxon>Cytophagia</taxon>
        <taxon>Cytophagales</taxon>
        <taxon>Marivirgaceae</taxon>
        <taxon>Marivirga</taxon>
    </lineage>
</organism>
<keyword evidence="3" id="KW-1185">Reference proteome</keyword>
<evidence type="ECO:0008006" key="4">
    <source>
        <dbReference type="Google" id="ProtNLM"/>
    </source>
</evidence>
<proteinExistence type="predicted"/>
<evidence type="ECO:0000313" key="2">
    <source>
        <dbReference type="EMBL" id="MBL0766711.1"/>
    </source>
</evidence>
<dbReference type="RefSeq" id="WP_201923555.1">
    <property type="nucleotide sequence ID" value="NZ_JAERQG010000004.1"/>
</dbReference>
<dbReference type="EMBL" id="JAERQG010000004">
    <property type="protein sequence ID" value="MBL0766711.1"/>
    <property type="molecule type" value="Genomic_DNA"/>
</dbReference>
<feature type="chain" id="PRO_5037436843" description="Outer membrane protein beta-barrel domain-containing protein" evidence="1">
    <location>
        <begin position="20"/>
        <end position="198"/>
    </location>
</feature>
<accession>A0A937AH95</accession>
<feature type="signal peptide" evidence="1">
    <location>
        <begin position="1"/>
        <end position="19"/>
    </location>
</feature>
<gene>
    <name evidence="2" type="ORF">JKP34_15695</name>
</gene>
<evidence type="ECO:0000256" key="1">
    <source>
        <dbReference type="SAM" id="SignalP"/>
    </source>
</evidence>
<dbReference type="AlphaFoldDB" id="A0A937AH95"/>
<evidence type="ECO:0000313" key="3">
    <source>
        <dbReference type="Proteomes" id="UP000642920"/>
    </source>
</evidence>
<dbReference type="Proteomes" id="UP000642920">
    <property type="component" value="Unassembled WGS sequence"/>
</dbReference>
<keyword evidence="1" id="KW-0732">Signal</keyword>
<comment type="caution">
    <text evidence="2">The sequence shown here is derived from an EMBL/GenBank/DDBJ whole genome shotgun (WGS) entry which is preliminary data.</text>
</comment>
<reference evidence="2" key="1">
    <citation type="submission" date="2021-01" db="EMBL/GenBank/DDBJ databases">
        <title>Marivirga sp. nov., isolated from intertidal surface sediments.</title>
        <authorList>
            <person name="Zhang M."/>
        </authorList>
    </citation>
    <scope>NUCLEOTIDE SEQUENCE</scope>
    <source>
        <strain evidence="2">SM1354</strain>
    </source>
</reference>
<sequence>MKKVLLLLAILAVSLQLNAQSGNYYEEEEFSTNDLPVLYLGIGTGTNSYTGLLGGSINYRVQNKLFIQAGLGLSTWGYRSSIGLRYDRGYDKGFTFGLGVANSSGVNNILLELETANGDIRELDMKFYGAFTLNIKAGYNFKVGNNGTFYINLGYAVPFEQQPWNVKDGTSLSVTSQQVLEILAPGGLIFGTGFTVGF</sequence>
<protein>
    <recommendedName>
        <fullName evidence="4">Outer membrane protein beta-barrel domain-containing protein</fullName>
    </recommendedName>
</protein>